<evidence type="ECO:0000313" key="1">
    <source>
        <dbReference type="EMBL" id="OCF57034.1"/>
    </source>
</evidence>
<sequence>MSGVDSDSEQEYEELKVEKKIAFTVKRSTDTGDLQDIFKLSDQTPFNRLFKAYHDKYGIAQEYSTMNVSYIGKKHPKC</sequence>
<dbReference type="Proteomes" id="UP000092583">
    <property type="component" value="Unassembled WGS sequence"/>
</dbReference>
<dbReference type="AlphaFoldDB" id="A0A1B9INU3"/>
<keyword evidence="2" id="KW-1185">Reference proteome</keyword>
<reference evidence="1 2" key="1">
    <citation type="submission" date="2013-07" db="EMBL/GenBank/DDBJ databases">
        <title>The Genome Sequence of Kwoniella mangroviensis CBS10435.</title>
        <authorList>
            <consortium name="The Broad Institute Genome Sequencing Platform"/>
            <person name="Cuomo C."/>
            <person name="Litvintseva A."/>
            <person name="Chen Y."/>
            <person name="Heitman J."/>
            <person name="Sun S."/>
            <person name="Springer D."/>
            <person name="Dromer F."/>
            <person name="Young S.K."/>
            <person name="Zeng Q."/>
            <person name="Gargeya S."/>
            <person name="Fitzgerald M."/>
            <person name="Abouelleil A."/>
            <person name="Alvarado L."/>
            <person name="Berlin A.M."/>
            <person name="Chapman S.B."/>
            <person name="Dewar J."/>
            <person name="Goldberg J."/>
            <person name="Griggs A."/>
            <person name="Gujja S."/>
            <person name="Hansen M."/>
            <person name="Howarth C."/>
            <person name="Imamovic A."/>
            <person name="Larimer J."/>
            <person name="McCowan C."/>
            <person name="Murphy C."/>
            <person name="Pearson M."/>
            <person name="Priest M."/>
            <person name="Roberts A."/>
            <person name="Saif S."/>
            <person name="Shea T."/>
            <person name="Sykes S."/>
            <person name="Wortman J."/>
            <person name="Nusbaum C."/>
            <person name="Birren B."/>
        </authorList>
    </citation>
    <scope>NUCLEOTIDE SEQUENCE [LARGE SCALE GENOMIC DNA]</scope>
    <source>
        <strain evidence="1 2">CBS 10435</strain>
    </source>
</reference>
<accession>A0A1B9INU3</accession>
<reference evidence="2" key="2">
    <citation type="submission" date="2013-12" db="EMBL/GenBank/DDBJ databases">
        <title>Evolution of pathogenesis and genome organization in the Tremellales.</title>
        <authorList>
            <person name="Cuomo C."/>
            <person name="Litvintseva A."/>
            <person name="Heitman J."/>
            <person name="Chen Y."/>
            <person name="Sun S."/>
            <person name="Springer D."/>
            <person name="Dromer F."/>
            <person name="Young S."/>
            <person name="Zeng Q."/>
            <person name="Chapman S."/>
            <person name="Gujja S."/>
            <person name="Saif S."/>
            <person name="Birren B."/>
        </authorList>
    </citation>
    <scope>NUCLEOTIDE SEQUENCE [LARGE SCALE GENOMIC DNA]</scope>
    <source>
        <strain evidence="2">CBS 10435</strain>
    </source>
</reference>
<dbReference type="EMBL" id="KI669464">
    <property type="protein sequence ID" value="OCF57034.1"/>
    <property type="molecule type" value="Genomic_DNA"/>
</dbReference>
<proteinExistence type="predicted"/>
<protein>
    <recommendedName>
        <fullName evidence="3">Rad60/SUMO-like domain-containing protein</fullName>
    </recommendedName>
</protein>
<evidence type="ECO:0000313" key="2">
    <source>
        <dbReference type="Proteomes" id="UP000092583"/>
    </source>
</evidence>
<evidence type="ECO:0008006" key="3">
    <source>
        <dbReference type="Google" id="ProtNLM"/>
    </source>
</evidence>
<name>A0A1B9INU3_9TREE</name>
<organism evidence="1 2">
    <name type="scientific">Kwoniella mangroviensis CBS 10435</name>
    <dbReference type="NCBI Taxonomy" id="1331196"/>
    <lineage>
        <taxon>Eukaryota</taxon>
        <taxon>Fungi</taxon>
        <taxon>Dikarya</taxon>
        <taxon>Basidiomycota</taxon>
        <taxon>Agaricomycotina</taxon>
        <taxon>Tremellomycetes</taxon>
        <taxon>Tremellales</taxon>
        <taxon>Cryptococcaceae</taxon>
        <taxon>Kwoniella</taxon>
    </lineage>
</organism>
<gene>
    <name evidence="1" type="ORF">L486_05891</name>
</gene>